<dbReference type="Proteomes" id="UP000663859">
    <property type="component" value="Unassembled WGS sequence"/>
</dbReference>
<accession>A0A8J2BLV1</accession>
<gene>
    <name evidence="1" type="ORF">MPNT_380008</name>
</gene>
<comment type="caution">
    <text evidence="1">The sequence shown here is derived from an EMBL/GenBank/DDBJ whole genome shotgun (WGS) entry which is preliminary data.</text>
</comment>
<sequence length="131" mass="15754">MANGTEDTKWLAWPPDREITKDNVHIWAWKSRLVKKMLEDVDRMIRKLIEESGGNEYVQLKERKYVEVDDVWELWQACRESGMKVKEFLAYCDVRVGEMKREGKLPEGFEVKYRTVKYIWLDPTRLIDDVR</sequence>
<dbReference type="EMBL" id="CAJNOB010000032">
    <property type="protein sequence ID" value="CAF0700546.1"/>
    <property type="molecule type" value="Genomic_DNA"/>
</dbReference>
<dbReference type="AlphaFoldDB" id="A0A8J2BLV1"/>
<name>A0A8J2BLV1_9BACT</name>
<evidence type="ECO:0000313" key="2">
    <source>
        <dbReference type="Proteomes" id="UP000663859"/>
    </source>
</evidence>
<organism evidence="1 2">
    <name type="scientific">Candidatus Methylacidithermus pantelleriae</name>
    <dbReference type="NCBI Taxonomy" id="2744239"/>
    <lineage>
        <taxon>Bacteria</taxon>
        <taxon>Pseudomonadati</taxon>
        <taxon>Verrucomicrobiota</taxon>
        <taxon>Methylacidiphilae</taxon>
        <taxon>Methylacidiphilales</taxon>
        <taxon>Methylacidiphilaceae</taxon>
        <taxon>Candidatus Methylacidithermus</taxon>
    </lineage>
</organism>
<evidence type="ECO:0000313" key="1">
    <source>
        <dbReference type="EMBL" id="CAF0700546.1"/>
    </source>
</evidence>
<reference evidence="1" key="1">
    <citation type="submission" date="2021-02" db="EMBL/GenBank/DDBJ databases">
        <authorList>
            <person name="Cremers G."/>
            <person name="Picone N."/>
        </authorList>
    </citation>
    <scope>NUCLEOTIDE SEQUENCE</scope>
    <source>
        <strain evidence="1">PQ17</strain>
    </source>
</reference>
<proteinExistence type="predicted"/>
<protein>
    <submittedName>
        <fullName evidence="1">Uncharacterized protein</fullName>
    </submittedName>
</protein>
<keyword evidence="2" id="KW-1185">Reference proteome</keyword>